<name>A0A075WDG7_ARCFL</name>
<accession>A0A075WDG7</accession>
<feature type="domain" description="Lcl C-terminal" evidence="2">
    <location>
        <begin position="122"/>
        <end position="187"/>
    </location>
</feature>
<organism evidence="3 4">
    <name type="scientific">Archaeoglobus fulgidus DSM 8774</name>
    <dbReference type="NCBI Taxonomy" id="1344584"/>
    <lineage>
        <taxon>Archaea</taxon>
        <taxon>Methanobacteriati</taxon>
        <taxon>Methanobacteriota</taxon>
        <taxon>Archaeoglobi</taxon>
        <taxon>Archaeoglobales</taxon>
        <taxon>Archaeoglobaceae</taxon>
        <taxon>Archaeoglobus</taxon>
    </lineage>
</organism>
<gene>
    <name evidence="3" type="ORF">AFULGI_00017160</name>
</gene>
<dbReference type="RefSeq" id="WP_048095876.1">
    <property type="nucleotide sequence ID" value="NZ_CP006577.1"/>
</dbReference>
<evidence type="ECO:0000313" key="4">
    <source>
        <dbReference type="Proteomes" id="UP000028501"/>
    </source>
</evidence>
<proteinExistence type="predicted"/>
<evidence type="ECO:0000259" key="2">
    <source>
        <dbReference type="Pfam" id="PF07603"/>
    </source>
</evidence>
<evidence type="ECO:0000313" key="3">
    <source>
        <dbReference type="EMBL" id="AIG98475.1"/>
    </source>
</evidence>
<dbReference type="GeneID" id="24795213"/>
<feature type="region of interest" description="Disordered" evidence="1">
    <location>
        <begin position="24"/>
        <end position="65"/>
    </location>
</feature>
<dbReference type="PANTHER" id="PTHR35812">
    <property type="entry name" value="LIPOPROTEIN"/>
    <property type="match status" value="1"/>
</dbReference>
<dbReference type="HOGENOM" id="CLU_1232705_0_0_2"/>
<dbReference type="AlphaFoldDB" id="A0A075WDG7"/>
<dbReference type="PANTHER" id="PTHR35812:SF1">
    <property type="entry name" value="LIPOPROTEIN"/>
    <property type="match status" value="1"/>
</dbReference>
<dbReference type="InterPro" id="IPR011460">
    <property type="entry name" value="Lcl_C"/>
</dbReference>
<dbReference type="PROSITE" id="PS51257">
    <property type="entry name" value="PROKAR_LIPOPROTEIN"/>
    <property type="match status" value="1"/>
</dbReference>
<dbReference type="Proteomes" id="UP000028501">
    <property type="component" value="Chromosome"/>
</dbReference>
<feature type="compositionally biased region" description="Basic and acidic residues" evidence="1">
    <location>
        <begin position="28"/>
        <end position="42"/>
    </location>
</feature>
<reference evidence="3 4" key="1">
    <citation type="submission" date="2013-07" db="EMBL/GenBank/DDBJ databases">
        <title>Genome of Archaeoglobus fulgidus.</title>
        <authorList>
            <person name="Fiebig A."/>
            <person name="Birkeland N.-K."/>
        </authorList>
    </citation>
    <scope>NUCLEOTIDE SEQUENCE [LARGE SCALE GENOMIC DNA]</scope>
    <source>
        <strain evidence="3 4">DSM 8774</strain>
    </source>
</reference>
<dbReference type="KEGG" id="afg:AFULGI_00017160"/>
<protein>
    <recommendedName>
        <fullName evidence="2">Lcl C-terminal domain-containing protein</fullName>
    </recommendedName>
</protein>
<sequence length="224" mass="24412">MPARKLTFILIIMLSGAAILSGCSSQGEDVKPDPKPAVDEKVTAPNPETTSNISAPMPPPKNSTSPSQIVVVAAAYPIVDTNQTKCYDNFKEIPCPEPGEPFYGQDAQFTVNPLECADNGDGTVTDKSTGLMWAKDDSGYCMNWKEALEHVQRMNEQSYLGYSDWRLPNAKELQSIVDYTRSSDASDPSKRGAAIDPIFTVTSIINVGAMFPAIRMVEVRRGML</sequence>
<dbReference type="Pfam" id="PF07603">
    <property type="entry name" value="Lcl_C"/>
    <property type="match status" value="1"/>
</dbReference>
<dbReference type="EMBL" id="CP006577">
    <property type="protein sequence ID" value="AIG98475.1"/>
    <property type="molecule type" value="Genomic_DNA"/>
</dbReference>
<evidence type="ECO:0000256" key="1">
    <source>
        <dbReference type="SAM" id="MobiDB-lite"/>
    </source>
</evidence>